<dbReference type="InterPro" id="IPR051317">
    <property type="entry name" value="Gfo/Idh/MocA_oxidoreduct"/>
</dbReference>
<evidence type="ECO:0000256" key="3">
    <source>
        <dbReference type="ARBA" id="ARBA00023002"/>
    </source>
</evidence>
<dbReference type="InterPro" id="IPR000683">
    <property type="entry name" value="Gfo/Idh/MocA-like_OxRdtase_N"/>
</dbReference>
<dbReference type="Gene3D" id="3.40.50.720">
    <property type="entry name" value="NAD(P)-binding Rossmann-like Domain"/>
    <property type="match status" value="1"/>
</dbReference>
<keyword evidence="7" id="KW-1185">Reference proteome</keyword>
<protein>
    <submittedName>
        <fullName evidence="6">Oxidoreductase</fullName>
    </submittedName>
</protein>
<proteinExistence type="inferred from homology"/>
<dbReference type="PANTHER" id="PTHR43708:SF5">
    <property type="entry name" value="CONSERVED EXPRESSED OXIDOREDUCTASE (EUROFUNG)-RELATED"/>
    <property type="match status" value="1"/>
</dbReference>
<keyword evidence="2" id="KW-0732">Signal</keyword>
<dbReference type="Pfam" id="PF02894">
    <property type="entry name" value="GFO_IDH_MocA_C"/>
    <property type="match status" value="1"/>
</dbReference>
<dbReference type="EMBL" id="JBHUHT010000017">
    <property type="protein sequence ID" value="MFD2097280.1"/>
    <property type="molecule type" value="Genomic_DNA"/>
</dbReference>
<accession>A0ABW4XQC8</accession>
<organism evidence="6 7">
    <name type="scientific">Corallincola platygyrae</name>
    <dbReference type="NCBI Taxonomy" id="1193278"/>
    <lineage>
        <taxon>Bacteria</taxon>
        <taxon>Pseudomonadati</taxon>
        <taxon>Pseudomonadota</taxon>
        <taxon>Gammaproteobacteria</taxon>
        <taxon>Alteromonadales</taxon>
        <taxon>Psychromonadaceae</taxon>
        <taxon>Corallincola</taxon>
    </lineage>
</organism>
<evidence type="ECO:0000259" key="4">
    <source>
        <dbReference type="Pfam" id="PF01408"/>
    </source>
</evidence>
<dbReference type="Gene3D" id="3.30.360.10">
    <property type="entry name" value="Dihydrodipicolinate Reductase, domain 2"/>
    <property type="match status" value="1"/>
</dbReference>
<evidence type="ECO:0000256" key="2">
    <source>
        <dbReference type="ARBA" id="ARBA00022729"/>
    </source>
</evidence>
<comment type="caution">
    <text evidence="6">The sequence shown here is derived from an EMBL/GenBank/DDBJ whole genome shotgun (WGS) entry which is preliminary data.</text>
</comment>
<evidence type="ECO:0000313" key="7">
    <source>
        <dbReference type="Proteomes" id="UP001597380"/>
    </source>
</evidence>
<keyword evidence="3" id="KW-0560">Oxidoreductase</keyword>
<evidence type="ECO:0000313" key="6">
    <source>
        <dbReference type="EMBL" id="MFD2097280.1"/>
    </source>
</evidence>
<dbReference type="NCBIfam" id="NF008607">
    <property type="entry name" value="PRK11579.1"/>
    <property type="match status" value="1"/>
</dbReference>
<dbReference type="Proteomes" id="UP001597380">
    <property type="component" value="Unassembled WGS sequence"/>
</dbReference>
<dbReference type="RefSeq" id="WP_345340441.1">
    <property type="nucleotide sequence ID" value="NZ_BAABLI010000015.1"/>
</dbReference>
<dbReference type="PANTHER" id="PTHR43708">
    <property type="entry name" value="CONSERVED EXPRESSED OXIDOREDUCTASE (EUROFUNG)"/>
    <property type="match status" value="1"/>
</dbReference>
<gene>
    <name evidence="6" type="ORF">ACFSJ3_14885</name>
</gene>
<reference evidence="7" key="1">
    <citation type="journal article" date="2019" name="Int. J. Syst. Evol. Microbiol.">
        <title>The Global Catalogue of Microorganisms (GCM) 10K type strain sequencing project: providing services to taxonomists for standard genome sequencing and annotation.</title>
        <authorList>
            <consortium name="The Broad Institute Genomics Platform"/>
            <consortium name="The Broad Institute Genome Sequencing Center for Infectious Disease"/>
            <person name="Wu L."/>
            <person name="Ma J."/>
        </authorList>
    </citation>
    <scope>NUCLEOTIDE SEQUENCE [LARGE SCALE GENOMIC DNA]</scope>
    <source>
        <strain evidence="7">CGMCC 1.10992</strain>
    </source>
</reference>
<dbReference type="SUPFAM" id="SSF51735">
    <property type="entry name" value="NAD(P)-binding Rossmann-fold domains"/>
    <property type="match status" value="1"/>
</dbReference>
<evidence type="ECO:0000259" key="5">
    <source>
        <dbReference type="Pfam" id="PF02894"/>
    </source>
</evidence>
<dbReference type="InterPro" id="IPR036291">
    <property type="entry name" value="NAD(P)-bd_dom_sf"/>
</dbReference>
<sequence length="351" mass="38592">MSVINVGIVGFGYAAQTFHLPFLKALAEDERVAIAMVSSSDAAKVHAHLPGVDVVSDPAELCQNPALDLVIITSPNDSHAKWAEFALTAGNHVLLEKPLTTRLSDAEHLATLAEKQQRMLVPFQNRRWDGDFLTLKQLIAEQAVGPIHYFESHFDRFRPQPRDRWRENGGEGSGIYWDLAPHLIDQTVNLFGMPQTITANLRALRPGAKSVDYFHLLLGYEDKEVVLAASPYMAAPNPRFVLQGEKGSYIKLGLDPQEDALKLGVSPLQQGFGAEAEADWGRLHNAEVAKSQPTLAGDYVSFYRQLLAAIRGEAAAPVPVTDAVGVIRLLELGELSAKEQRTVSCQLKHFE</sequence>
<feature type="domain" description="Gfo/Idh/MocA-like oxidoreductase C-terminal" evidence="5">
    <location>
        <begin position="136"/>
        <end position="343"/>
    </location>
</feature>
<dbReference type="Pfam" id="PF01408">
    <property type="entry name" value="GFO_IDH_MocA"/>
    <property type="match status" value="1"/>
</dbReference>
<feature type="domain" description="Gfo/Idh/MocA-like oxidoreductase N-terminal" evidence="4">
    <location>
        <begin position="4"/>
        <end position="120"/>
    </location>
</feature>
<dbReference type="InterPro" id="IPR004104">
    <property type="entry name" value="Gfo/Idh/MocA-like_OxRdtase_C"/>
</dbReference>
<comment type="similarity">
    <text evidence="1">Belongs to the Gfo/Idh/MocA family.</text>
</comment>
<evidence type="ECO:0000256" key="1">
    <source>
        <dbReference type="ARBA" id="ARBA00010928"/>
    </source>
</evidence>
<name>A0ABW4XQC8_9GAMM</name>